<protein>
    <submittedName>
        <fullName evidence="1">DUF3572 domain-containing protein</fullName>
    </submittedName>
</protein>
<dbReference type="Pfam" id="PF12096">
    <property type="entry name" value="DUF3572"/>
    <property type="match status" value="1"/>
</dbReference>
<dbReference type="RefSeq" id="WP_266345055.1">
    <property type="nucleotide sequence ID" value="NZ_JAPKNH010000006.1"/>
</dbReference>
<name>A0ABW0PP54_9HYPH</name>
<organism evidence="1 2">
    <name type="scientific">Kaistia terrae</name>
    <dbReference type="NCBI Taxonomy" id="537017"/>
    <lineage>
        <taxon>Bacteria</taxon>
        <taxon>Pseudomonadati</taxon>
        <taxon>Pseudomonadota</taxon>
        <taxon>Alphaproteobacteria</taxon>
        <taxon>Hyphomicrobiales</taxon>
        <taxon>Kaistiaceae</taxon>
        <taxon>Kaistia</taxon>
    </lineage>
</organism>
<gene>
    <name evidence="1" type="ORF">ACFPP9_01200</name>
</gene>
<keyword evidence="2" id="KW-1185">Reference proteome</keyword>
<dbReference type="EMBL" id="JBHSML010000001">
    <property type="protein sequence ID" value="MFC5514370.1"/>
    <property type="molecule type" value="Genomic_DNA"/>
</dbReference>
<sequence>MVRQKEPQLDIEGAERLAIEGLAFLASEPEELGRFLALVGLGPETLRDAANDPGFLTAVLEYFLENEALLLVFAARANIRPTLIAAARYLLDRDFHE</sequence>
<evidence type="ECO:0000313" key="1">
    <source>
        <dbReference type="EMBL" id="MFC5514370.1"/>
    </source>
</evidence>
<reference evidence="2" key="1">
    <citation type="journal article" date="2019" name="Int. J. Syst. Evol. Microbiol.">
        <title>The Global Catalogue of Microorganisms (GCM) 10K type strain sequencing project: providing services to taxonomists for standard genome sequencing and annotation.</title>
        <authorList>
            <consortium name="The Broad Institute Genomics Platform"/>
            <consortium name="The Broad Institute Genome Sequencing Center for Infectious Disease"/>
            <person name="Wu L."/>
            <person name="Ma J."/>
        </authorList>
    </citation>
    <scope>NUCLEOTIDE SEQUENCE [LARGE SCALE GENOMIC DNA]</scope>
    <source>
        <strain evidence="2">KACC 12633</strain>
    </source>
</reference>
<dbReference type="InterPro" id="IPR021955">
    <property type="entry name" value="DUF3572"/>
</dbReference>
<proteinExistence type="predicted"/>
<comment type="caution">
    <text evidence="1">The sequence shown here is derived from an EMBL/GenBank/DDBJ whole genome shotgun (WGS) entry which is preliminary data.</text>
</comment>
<accession>A0ABW0PP54</accession>
<evidence type="ECO:0000313" key="2">
    <source>
        <dbReference type="Proteomes" id="UP001596150"/>
    </source>
</evidence>
<dbReference type="Proteomes" id="UP001596150">
    <property type="component" value="Unassembled WGS sequence"/>
</dbReference>